<evidence type="ECO:0000256" key="1">
    <source>
        <dbReference type="SAM" id="Phobius"/>
    </source>
</evidence>
<dbReference type="Proteomes" id="UP001501627">
    <property type="component" value="Unassembled WGS sequence"/>
</dbReference>
<keyword evidence="1" id="KW-0812">Transmembrane</keyword>
<feature type="transmembrane region" description="Helical" evidence="1">
    <location>
        <begin position="37"/>
        <end position="58"/>
    </location>
</feature>
<keyword evidence="1" id="KW-0472">Membrane</keyword>
<reference evidence="3" key="1">
    <citation type="journal article" date="2019" name="Int. J. Syst. Evol. Microbiol.">
        <title>The Global Catalogue of Microorganisms (GCM) 10K type strain sequencing project: providing services to taxonomists for standard genome sequencing and annotation.</title>
        <authorList>
            <consortium name="The Broad Institute Genomics Platform"/>
            <consortium name="The Broad Institute Genome Sequencing Center for Infectious Disease"/>
            <person name="Wu L."/>
            <person name="Ma J."/>
        </authorList>
    </citation>
    <scope>NUCLEOTIDE SEQUENCE [LARGE SCALE GENOMIC DNA]</scope>
    <source>
        <strain evidence="3">JCM 17561</strain>
    </source>
</reference>
<organism evidence="2 3">
    <name type="scientific">Comamonas faecalis</name>
    <dbReference type="NCBI Taxonomy" id="1387849"/>
    <lineage>
        <taxon>Bacteria</taxon>
        <taxon>Pseudomonadati</taxon>
        <taxon>Pseudomonadota</taxon>
        <taxon>Betaproteobacteria</taxon>
        <taxon>Burkholderiales</taxon>
        <taxon>Comamonadaceae</taxon>
        <taxon>Comamonas</taxon>
    </lineage>
</organism>
<evidence type="ECO:0008006" key="4">
    <source>
        <dbReference type="Google" id="ProtNLM"/>
    </source>
</evidence>
<feature type="transmembrane region" description="Helical" evidence="1">
    <location>
        <begin position="6"/>
        <end position="25"/>
    </location>
</feature>
<dbReference type="RefSeq" id="WP_103046286.1">
    <property type="nucleotide sequence ID" value="NZ_BAABBP010000036.1"/>
</dbReference>
<evidence type="ECO:0000313" key="3">
    <source>
        <dbReference type="Proteomes" id="UP001501627"/>
    </source>
</evidence>
<dbReference type="InterPro" id="IPR008407">
    <property type="entry name" value="Brnchd-chn_aa_trnsp_AzlD"/>
</dbReference>
<evidence type="ECO:0000313" key="2">
    <source>
        <dbReference type="EMBL" id="GAA4003870.1"/>
    </source>
</evidence>
<dbReference type="Pfam" id="PF05437">
    <property type="entry name" value="AzlD"/>
    <property type="match status" value="1"/>
</dbReference>
<keyword evidence="1" id="KW-1133">Transmembrane helix</keyword>
<gene>
    <name evidence="2" type="ORF">GCM10022279_29720</name>
</gene>
<sequence length="107" mass="11642">MIDARYALEAIAVMAVITVLLRALPFLGTGWLRRFPLIVQLGGFLPPAIMTLLLVHTLRSGMADNPGGAWQELAAAALAIGLQWRLRQPLVSILGATALYMAFRNML</sequence>
<accession>A0ABP7RYH8</accession>
<dbReference type="EMBL" id="BAABBP010000036">
    <property type="protein sequence ID" value="GAA4003870.1"/>
    <property type="molecule type" value="Genomic_DNA"/>
</dbReference>
<proteinExistence type="predicted"/>
<protein>
    <recommendedName>
        <fullName evidence="4">Branched-chain amino acid ABC transporter</fullName>
    </recommendedName>
</protein>
<comment type="caution">
    <text evidence="2">The sequence shown here is derived from an EMBL/GenBank/DDBJ whole genome shotgun (WGS) entry which is preliminary data.</text>
</comment>
<name>A0ABP7RYH8_9BURK</name>
<keyword evidence="3" id="KW-1185">Reference proteome</keyword>